<evidence type="ECO:0000259" key="3">
    <source>
        <dbReference type="Pfam" id="PF01048"/>
    </source>
</evidence>
<accession>A0A9W8SAX5</accession>
<feature type="domain" description="GPI inositol-deacylase winged helix" evidence="4">
    <location>
        <begin position="664"/>
        <end position="739"/>
    </location>
</feature>
<dbReference type="OrthoDB" id="448455at2759"/>
<evidence type="ECO:0000256" key="1">
    <source>
        <dbReference type="ARBA" id="ARBA00022737"/>
    </source>
</evidence>
<dbReference type="PANTHER" id="PTHR46082">
    <property type="entry name" value="ATP/GTP-BINDING PROTEIN-RELATED"/>
    <property type="match status" value="1"/>
</dbReference>
<keyword evidence="7" id="KW-1185">Reference proteome</keyword>
<feature type="repeat" description="ANK" evidence="2">
    <location>
        <begin position="1114"/>
        <end position="1146"/>
    </location>
</feature>
<sequence>MSSGSLTHDSYHVGWICALPKEQTAATAMLDERHSDLLKPANDPNTYTLGSIGKHNIVIACLPKGKIGTVPAATVAAYLVSTFPSIKFGLMVGIGGGVPPKVRLGDVVVSTPIGTFPGVVQWDFGKAKEGGNFERTGALNNPPTSLLTALTKLETEYELNGSQVPEHLEEMRAKWPRIATKYLKSDSLQDILFKPDYPHVDEGPGNYDDEDSEEEGCQSCDRAMVVKRRTREFRVHHGLVASGNQVIKDALFRDRLNKDLGGHVLCVEMEAAGLSQDFPCLIIRGICDYADSHKNKQWQEHAAAAAAAFAKELLAYVQPSEVERERSVVDILRQVRQITSATHQRVARLESRMIKDEDMQILNSLTPIDYTPQQKDFFDRRQPETGQWFLESPKFQNWLELKQQTLFCPGIPGAGKTILASIIIDDLISKFGDKDDIGIAYVYCNFQQHSTQSAENMVKSLLKQLAQGLISLPDYVKDLCIRSSKSRSATLEDFSSVLQKVAETYSRVFIVIDGLDECKANDGNRTKLLTQLSGLQTSSGLNVLTTSRSVPQIAEEVMQLFDNVTDLEIHAHDEDIRSYLAGAMSQLPGFVSRNPDLQEDIILKIIEVVDGMFLLAQFHLESLRGKRSVKFIHTALKNLKTGPQAYDHAYSTAMQRIKGQLPDEKELAMQVLMWITHAMRPLSVTELQIALAVEVDSEDLDEDNIPEAEQLVSVCAGLVTIDHESDIIRLVHYTTQQYFERTGDTWFPTAHEDMMRTCISYLSFKHFARQSSLFSWDNNLVQANPLLSYALNNWGCHAYNVPHLSTEVVAFLERDTNVHFACGVLGYSFFAWNGMHRMERETTEGVTSLHLAAWFGLNKEVQALLERGVDMDAKTFYEETPLSIAIEGHHTAVVVELLSSGASCEPGRGPRYSPLIHATMRGFEDIVEILIRCGANVNKTLKRKKDVGSDYYRCPLSLAAKEGQTTVFKMLLDSGADPRLAWHDDALGKAAGEGYEAIVKMLLETGADPEFIGSSLFTPLACAAYGGHEMTAKTLLDYGAAVDGRSRGGITPLMRVCERPDEAVLKLLLVYGADIEARDNNGNTPLIRCAPRGSEVAVKMLVQNGADIEATDRHWATPLMVATRQFDESKVRLLLECGANPEARDEDGHTPLVLSCLWGYEAIAKLLLENNANVGARNHSGETPLSLIARNLRDSMTSILFGGGYDVFELGWGRPTIVPDMREYGSMVAIVVRKSMPTMKKNQVYIRSCLSMVIEEGFGPILVALLESSTELELEHDFPDSYEPDPEKAPSKEVDLVDILVNNGASVSYRNWRSWRSDKRRTLLRQLKTVSLLLEHGARPGGETWEYPPVDFARNVQKQTMADMLRDYGVKNISQVELIDCA</sequence>
<dbReference type="SUPFAM" id="SSF52540">
    <property type="entry name" value="P-loop containing nucleoside triphosphate hydrolases"/>
    <property type="match status" value="1"/>
</dbReference>
<feature type="repeat" description="ANK" evidence="2">
    <location>
        <begin position="844"/>
        <end position="876"/>
    </location>
</feature>
<reference evidence="6" key="1">
    <citation type="submission" date="2022-09" db="EMBL/GenBank/DDBJ databases">
        <title>Fusarium specimens isolated from Avocado Roots.</title>
        <authorList>
            <person name="Stajich J."/>
            <person name="Roper C."/>
            <person name="Heimlech-Rivalta G."/>
        </authorList>
    </citation>
    <scope>NUCLEOTIDE SEQUENCE</scope>
    <source>
        <strain evidence="6">CF00136</strain>
    </source>
</reference>
<evidence type="ECO:0000259" key="4">
    <source>
        <dbReference type="Pfam" id="PF22939"/>
    </source>
</evidence>
<dbReference type="InterPro" id="IPR027417">
    <property type="entry name" value="P-loop_NTPase"/>
</dbReference>
<dbReference type="SUPFAM" id="SSF53167">
    <property type="entry name" value="Purine and uridine phosphorylases"/>
    <property type="match status" value="1"/>
</dbReference>
<feature type="domain" description="Nephrocystin 3-like N-terminal" evidence="5">
    <location>
        <begin position="385"/>
        <end position="548"/>
    </location>
</feature>
<organism evidence="6 7">
    <name type="scientific">Fusarium torreyae</name>
    <dbReference type="NCBI Taxonomy" id="1237075"/>
    <lineage>
        <taxon>Eukaryota</taxon>
        <taxon>Fungi</taxon>
        <taxon>Dikarya</taxon>
        <taxon>Ascomycota</taxon>
        <taxon>Pezizomycotina</taxon>
        <taxon>Sordariomycetes</taxon>
        <taxon>Hypocreomycetidae</taxon>
        <taxon>Hypocreales</taxon>
        <taxon>Nectriaceae</taxon>
        <taxon>Fusarium</taxon>
    </lineage>
</organism>
<feature type="repeat" description="ANK" evidence="2">
    <location>
        <begin position="1015"/>
        <end position="1047"/>
    </location>
</feature>
<evidence type="ECO:0008006" key="8">
    <source>
        <dbReference type="Google" id="ProtNLM"/>
    </source>
</evidence>
<dbReference type="InterPro" id="IPR053137">
    <property type="entry name" value="NLR-like"/>
</dbReference>
<evidence type="ECO:0000259" key="5">
    <source>
        <dbReference type="Pfam" id="PF24883"/>
    </source>
</evidence>
<proteinExistence type="predicted"/>
<name>A0A9W8SAX5_9HYPO</name>
<dbReference type="Pfam" id="PF01048">
    <property type="entry name" value="PNP_UDP_1"/>
    <property type="match status" value="1"/>
</dbReference>
<dbReference type="InterPro" id="IPR002110">
    <property type="entry name" value="Ankyrin_rpt"/>
</dbReference>
<dbReference type="Gene3D" id="3.40.50.300">
    <property type="entry name" value="P-loop containing nucleotide triphosphate hydrolases"/>
    <property type="match status" value="1"/>
</dbReference>
<feature type="domain" description="Nucleoside phosphorylase" evidence="3">
    <location>
        <begin position="42"/>
        <end position="314"/>
    </location>
</feature>
<dbReference type="Gene3D" id="3.40.50.1580">
    <property type="entry name" value="Nucleoside phosphorylase domain"/>
    <property type="match status" value="1"/>
</dbReference>
<feature type="repeat" description="ANK" evidence="2">
    <location>
        <begin position="1081"/>
        <end position="1113"/>
    </location>
</feature>
<dbReference type="PANTHER" id="PTHR46082:SF11">
    <property type="entry name" value="AAA+ ATPASE DOMAIN-CONTAINING PROTEIN-RELATED"/>
    <property type="match status" value="1"/>
</dbReference>
<dbReference type="InterPro" id="IPR056884">
    <property type="entry name" value="NPHP3-like_N"/>
</dbReference>
<dbReference type="Proteomes" id="UP001152049">
    <property type="component" value="Unassembled WGS sequence"/>
</dbReference>
<dbReference type="Pfam" id="PF22939">
    <property type="entry name" value="WHD_GPIID"/>
    <property type="match status" value="1"/>
</dbReference>
<dbReference type="GO" id="GO:0009116">
    <property type="term" value="P:nucleoside metabolic process"/>
    <property type="evidence" value="ECO:0007669"/>
    <property type="project" value="InterPro"/>
</dbReference>
<dbReference type="GO" id="GO:0003824">
    <property type="term" value="F:catalytic activity"/>
    <property type="evidence" value="ECO:0007669"/>
    <property type="project" value="InterPro"/>
</dbReference>
<dbReference type="Gene3D" id="1.25.40.20">
    <property type="entry name" value="Ankyrin repeat-containing domain"/>
    <property type="match status" value="3"/>
</dbReference>
<evidence type="ECO:0000256" key="2">
    <source>
        <dbReference type="PROSITE-ProRule" id="PRU00023"/>
    </source>
</evidence>
<comment type="caution">
    <text evidence="6">The sequence shown here is derived from an EMBL/GenBank/DDBJ whole genome shotgun (WGS) entry which is preliminary data.</text>
</comment>
<protein>
    <recommendedName>
        <fullName evidence="8">Nucleoside phosphorylase domain-containing protein</fullName>
    </recommendedName>
</protein>
<dbReference type="InterPro" id="IPR054471">
    <property type="entry name" value="GPIID_WHD"/>
</dbReference>
<dbReference type="PROSITE" id="PS50088">
    <property type="entry name" value="ANK_REPEAT"/>
    <property type="match status" value="8"/>
</dbReference>
<evidence type="ECO:0000313" key="7">
    <source>
        <dbReference type="Proteomes" id="UP001152049"/>
    </source>
</evidence>
<dbReference type="Pfam" id="PF12796">
    <property type="entry name" value="Ank_2"/>
    <property type="match status" value="4"/>
</dbReference>
<dbReference type="PROSITE" id="PS50297">
    <property type="entry name" value="ANK_REP_REGION"/>
    <property type="match status" value="7"/>
</dbReference>
<feature type="repeat" description="ANK" evidence="2">
    <location>
        <begin position="951"/>
        <end position="977"/>
    </location>
</feature>
<feature type="repeat" description="ANK" evidence="2">
    <location>
        <begin position="910"/>
        <end position="942"/>
    </location>
</feature>
<dbReference type="SMART" id="SM00248">
    <property type="entry name" value="ANK"/>
    <property type="match status" value="12"/>
</dbReference>
<dbReference type="EMBL" id="JAOQAZ010000003">
    <property type="protein sequence ID" value="KAJ4268947.1"/>
    <property type="molecule type" value="Genomic_DNA"/>
</dbReference>
<keyword evidence="2" id="KW-0040">ANK repeat</keyword>
<evidence type="ECO:0000313" key="6">
    <source>
        <dbReference type="EMBL" id="KAJ4268947.1"/>
    </source>
</evidence>
<dbReference type="InterPro" id="IPR036770">
    <property type="entry name" value="Ankyrin_rpt-contain_sf"/>
</dbReference>
<feature type="repeat" description="ANK" evidence="2">
    <location>
        <begin position="1048"/>
        <end position="1080"/>
    </location>
</feature>
<dbReference type="InterPro" id="IPR035994">
    <property type="entry name" value="Nucleoside_phosphorylase_sf"/>
</dbReference>
<feature type="repeat" description="ANK" evidence="2">
    <location>
        <begin position="1147"/>
        <end position="1179"/>
    </location>
</feature>
<dbReference type="Pfam" id="PF24883">
    <property type="entry name" value="NPHP3_N"/>
    <property type="match status" value="1"/>
</dbReference>
<keyword evidence="1" id="KW-0677">Repeat</keyword>
<dbReference type="InterPro" id="IPR000845">
    <property type="entry name" value="Nucleoside_phosphorylase_d"/>
</dbReference>
<gene>
    <name evidence="6" type="ORF">NW762_003018</name>
</gene>
<dbReference type="SUPFAM" id="SSF48403">
    <property type="entry name" value="Ankyrin repeat"/>
    <property type="match status" value="1"/>
</dbReference>